<sequence length="66" mass="7838">MNDLGLMSFVDKMTIHLPSGMDEMERRPPCDDCAFRFDECDETQLPTSFVLSCFYIYISRCWWKKS</sequence>
<evidence type="ECO:0000313" key="1">
    <source>
        <dbReference type="EMBL" id="ERK38971.1"/>
    </source>
</evidence>
<accession>U2P4A4</accession>
<gene>
    <name evidence="1" type="ORF">HMPREF9135_0768</name>
</gene>
<evidence type="ECO:0000313" key="2">
    <source>
        <dbReference type="Proteomes" id="UP000016648"/>
    </source>
</evidence>
<dbReference type="AlphaFoldDB" id="U2P4A4"/>
<dbReference type="Proteomes" id="UP000016648">
    <property type="component" value="Unassembled WGS sequence"/>
</dbReference>
<name>U2P4A4_9BACT</name>
<dbReference type="EMBL" id="AWEY01000032">
    <property type="protein sequence ID" value="ERK38971.1"/>
    <property type="molecule type" value="Genomic_DNA"/>
</dbReference>
<protein>
    <submittedName>
        <fullName evidence="1">Uncharacterized protein</fullName>
    </submittedName>
</protein>
<keyword evidence="2" id="KW-1185">Reference proteome</keyword>
<dbReference type="PATRIC" id="fig|1115809.3.peg.1776"/>
<organism evidence="1 2">
    <name type="scientific">Segatella baroniae F0067</name>
    <dbReference type="NCBI Taxonomy" id="1115809"/>
    <lineage>
        <taxon>Bacteria</taxon>
        <taxon>Pseudomonadati</taxon>
        <taxon>Bacteroidota</taxon>
        <taxon>Bacteroidia</taxon>
        <taxon>Bacteroidales</taxon>
        <taxon>Prevotellaceae</taxon>
        <taxon>Segatella</taxon>
    </lineage>
</organism>
<proteinExistence type="predicted"/>
<comment type="caution">
    <text evidence="1">The sequence shown here is derived from an EMBL/GenBank/DDBJ whole genome shotgun (WGS) entry which is preliminary data.</text>
</comment>
<reference evidence="1 2" key="1">
    <citation type="submission" date="2013-08" db="EMBL/GenBank/DDBJ databases">
        <authorList>
            <person name="Durkin A.S."/>
            <person name="Haft D.R."/>
            <person name="McCorrison J."/>
            <person name="Torralba M."/>
            <person name="Gillis M."/>
            <person name="Haft D.H."/>
            <person name="Methe B."/>
            <person name="Sutton G."/>
            <person name="Nelson K.E."/>
        </authorList>
    </citation>
    <scope>NUCLEOTIDE SEQUENCE [LARGE SCALE GENOMIC DNA]</scope>
    <source>
        <strain evidence="1 2">F0067</strain>
    </source>
</reference>